<dbReference type="Proteomes" id="UP000291020">
    <property type="component" value="Unassembled WGS sequence"/>
</dbReference>
<reference evidence="11" key="1">
    <citation type="journal article" date="2017" name="PLoS ONE">
        <title>The Agassiz's desert tortoise genome provides a resource for the conservation of a threatened species.</title>
        <authorList>
            <person name="Tollis M."/>
            <person name="DeNardo D.F."/>
            <person name="Cornelius J.A."/>
            <person name="Dolby G.A."/>
            <person name="Edwards T."/>
            <person name="Henen B.T."/>
            <person name="Karl A.E."/>
            <person name="Murphy R.W."/>
            <person name="Kusumi K."/>
        </authorList>
    </citation>
    <scope>NUCLEOTIDE SEQUENCE [LARGE SCALE GENOMIC DNA]</scope>
</reference>
<comment type="subcellular location">
    <subcellularLocation>
        <location evidence="1">Endoplasmic reticulum membrane</location>
        <topology evidence="1">Single-pass membrane protein</topology>
    </subcellularLocation>
</comment>
<feature type="domain" description="UBA" evidence="9">
    <location>
        <begin position="744"/>
        <end position="790"/>
    </location>
</feature>
<dbReference type="PANTHER" id="PTHR18864:SF1">
    <property type="entry name" value="KINECTIN"/>
    <property type="match status" value="1"/>
</dbReference>
<evidence type="ECO:0000256" key="1">
    <source>
        <dbReference type="ARBA" id="ARBA00004389"/>
    </source>
</evidence>
<feature type="coiled-coil region" evidence="6">
    <location>
        <begin position="307"/>
        <end position="370"/>
    </location>
</feature>
<evidence type="ECO:0000256" key="8">
    <source>
        <dbReference type="SAM" id="Phobius"/>
    </source>
</evidence>
<dbReference type="InterPro" id="IPR015940">
    <property type="entry name" value="UBA"/>
</dbReference>
<feature type="region of interest" description="Disordered" evidence="7">
    <location>
        <begin position="48"/>
        <end position="194"/>
    </location>
</feature>
<dbReference type="InterPro" id="IPR007794">
    <property type="entry name" value="Rib_rcpt_KP"/>
</dbReference>
<feature type="compositionally biased region" description="Basic and acidic residues" evidence="7">
    <location>
        <begin position="123"/>
        <end position="135"/>
    </location>
</feature>
<evidence type="ECO:0000256" key="3">
    <source>
        <dbReference type="ARBA" id="ARBA00022824"/>
    </source>
</evidence>
<organism evidence="10 11">
    <name type="scientific">Gopherus agassizii</name>
    <name type="common">Agassiz's desert tortoise</name>
    <dbReference type="NCBI Taxonomy" id="38772"/>
    <lineage>
        <taxon>Eukaryota</taxon>
        <taxon>Metazoa</taxon>
        <taxon>Chordata</taxon>
        <taxon>Craniata</taxon>
        <taxon>Vertebrata</taxon>
        <taxon>Euteleostomi</taxon>
        <taxon>Archelosauria</taxon>
        <taxon>Testudinata</taxon>
        <taxon>Testudines</taxon>
        <taxon>Cryptodira</taxon>
        <taxon>Durocryptodira</taxon>
        <taxon>Testudinoidea</taxon>
        <taxon>Testudinidae</taxon>
        <taxon>Gopherus</taxon>
    </lineage>
</organism>
<protein>
    <recommendedName>
        <fullName evidence="9">UBA domain-containing protein</fullName>
    </recommendedName>
</protein>
<evidence type="ECO:0000256" key="6">
    <source>
        <dbReference type="SAM" id="Coils"/>
    </source>
</evidence>
<keyword evidence="2 8" id="KW-0812">Transmembrane</keyword>
<dbReference type="GO" id="GO:0005789">
    <property type="term" value="C:endoplasmic reticulum membrane"/>
    <property type="evidence" value="ECO:0007669"/>
    <property type="project" value="UniProtKB-SubCell"/>
</dbReference>
<evidence type="ECO:0000256" key="7">
    <source>
        <dbReference type="SAM" id="MobiDB-lite"/>
    </source>
</evidence>
<evidence type="ECO:0000259" key="9">
    <source>
        <dbReference type="PROSITE" id="PS50030"/>
    </source>
</evidence>
<sequence length="1338" mass="153131">MEFYESTYFIILIPSVVITVIFLFFWLFMKETLYDEVLAKQKRDQKFLPSKMDKKKTEKKKNKRKDAQNGNLHESDSESTPREFKLSDAMIADEEPILPVPLGLTEASSSVRERKKKEKKHKTVQEEHVSKESEGSKPAGKKIEPVPVTKQPTPPSEAAGSKKKPGQKKQKNGIDDQDSKSESFTSPTKKQDPLLFQHEIKQESGSGKKKVSTKKQKIDNVAALVDEPLIHATTYIPLMDNSDLNPLAEKREVADVGKQDTTEMIQKSGAKKLKNETDKENAEVKFKDFLLAMKSMIFTEDEALCVVELLKEKSSVIQDALQKASKEDSAATMHQLQEKDKMLAALKEEAAITKDQCKQLTQELLAEKERSNLVTTKMRERINVLEKEHGTFQSKIHVSYQENQGMKMKFQQLREQMEAEIGHLKQENGILRDAVSTSTNQMESKQSSELNKLRQDCARLVNELTEKNNKLQQEELQKKNAEQTIGQLKVQQQEAERRWEEIQAYLRKRIAEHEAAQQDVQNKLVAKDSEVQSLHSKLTDTIVSKQQLEQRMLQLMDAEQKRVTAEDSVQLQVQELMEQNEALKAQLQKFHSQMAAQSSASVLAEELQKVIAEKDKQIKQVEDSLVNEHANLAGKEEELKVIQNMNLSLKAEVQKLQALTNEQAAAAHELERMQKSIHIKDDKIRALEEQLQGQLAQVSNTREEFKVLKDQNKALQSEVQKLQALLSEQANKELLEQMERSITEKDEKIKTVEELLEAGLIQVANREEELKALRAENSSLKKEVQNLQIQQSEQVSFESVVEELQKVIREKDGKIKLVEELLEAEVLKVTNKEKTVQAFTQEIEALKEEVGHSQLEMKKQVSIASQVNDLQNLLKGKEEQMKTMEALLEEKAKDIAKKGESLQSQQDTITHLTSKVQELEQQNSEQLQQVSTVSQTQDLEILLKEKEEEVKKMEAVLEERGREITNKGKQLQEAQKENELFKMQIQELKQETHKQASLAVQSDELLQVIAGKETEITSLQNELGSLKNAVEQQRKKNNDLREKNWKAMEALASTEKLLQDKVNKTAKERQQYLETVEMETRELLQKLFPKVSLPSNLSHKEWIDGFEKMASEYLQEASGSEEVKAMEQKLKEAEEMHIMLQLECEKYKAVLAETEGILQRLQRSVEEEESKWKIKIEESQKELRQMHSSVGSLEHEIERLKEEIKEAETLKREREHLESELEKAEIERSTYVSEVRELKTQLNDTLAKLKIDQSERQKVAGDLPKAQESLASLEKEIGKAAGDANVIENSDGCSEPELTEKRLNLAVTLSQDVGHLKKLVVSISQMLSKGKEHYQLVE</sequence>
<accession>A0A452GY59</accession>
<keyword evidence="5 8" id="KW-0472">Membrane</keyword>
<keyword evidence="6" id="KW-0175">Coiled coil</keyword>
<keyword evidence="11" id="KW-1185">Reference proteome</keyword>
<dbReference type="Ensembl" id="ENSGAGT00000008095.1">
    <property type="protein sequence ID" value="ENSGAGP00000006987.1"/>
    <property type="gene ID" value="ENSGAGG00000005610.1"/>
</dbReference>
<dbReference type="PROSITE" id="PS50030">
    <property type="entry name" value="UBA"/>
    <property type="match status" value="1"/>
</dbReference>
<reference evidence="10" key="3">
    <citation type="submission" date="2025-09" db="UniProtKB">
        <authorList>
            <consortium name="Ensembl"/>
        </authorList>
    </citation>
    <scope>IDENTIFICATION</scope>
</reference>
<evidence type="ECO:0000313" key="10">
    <source>
        <dbReference type="Ensembl" id="ENSGAGP00000006987.1"/>
    </source>
</evidence>
<feature type="coiled-coil region" evidence="6">
    <location>
        <begin position="566"/>
        <end position="1050"/>
    </location>
</feature>
<feature type="compositionally biased region" description="Basic residues" evidence="7">
    <location>
        <begin position="113"/>
        <end position="122"/>
    </location>
</feature>
<dbReference type="InterPro" id="IPR024854">
    <property type="entry name" value="Kinectin"/>
</dbReference>
<keyword evidence="4 8" id="KW-1133">Transmembrane helix</keyword>
<feature type="coiled-coil region" evidence="6">
    <location>
        <begin position="1116"/>
        <end position="1252"/>
    </location>
</feature>
<feature type="compositionally biased region" description="Basic and acidic residues" evidence="7">
    <location>
        <begin position="172"/>
        <end position="181"/>
    </location>
</feature>
<evidence type="ECO:0000313" key="11">
    <source>
        <dbReference type="Proteomes" id="UP000291020"/>
    </source>
</evidence>
<evidence type="ECO:0000256" key="2">
    <source>
        <dbReference type="ARBA" id="ARBA00022692"/>
    </source>
</evidence>
<dbReference type="Pfam" id="PF05104">
    <property type="entry name" value="Rib_recp_KP_reg"/>
    <property type="match status" value="1"/>
</dbReference>
<keyword evidence="3" id="KW-0256">Endoplasmic reticulum</keyword>
<dbReference type="GO" id="GO:0015031">
    <property type="term" value="P:protein transport"/>
    <property type="evidence" value="ECO:0007669"/>
    <property type="project" value="InterPro"/>
</dbReference>
<feature type="compositionally biased region" description="Basic residues" evidence="7">
    <location>
        <begin position="161"/>
        <end position="171"/>
    </location>
</feature>
<dbReference type="GO" id="GO:0007018">
    <property type="term" value="P:microtubule-based movement"/>
    <property type="evidence" value="ECO:0007669"/>
    <property type="project" value="InterPro"/>
</dbReference>
<reference evidence="10" key="2">
    <citation type="submission" date="2025-08" db="UniProtKB">
        <authorList>
            <consortium name="Ensembl"/>
        </authorList>
    </citation>
    <scope>IDENTIFICATION</scope>
</reference>
<name>A0A452GY59_9SAUR</name>
<feature type="compositionally biased region" description="Basic and acidic residues" evidence="7">
    <location>
        <begin position="73"/>
        <end position="86"/>
    </location>
</feature>
<evidence type="ECO:0000256" key="5">
    <source>
        <dbReference type="ARBA" id="ARBA00023136"/>
    </source>
</evidence>
<dbReference type="PANTHER" id="PTHR18864">
    <property type="entry name" value="KINECTIN"/>
    <property type="match status" value="1"/>
</dbReference>
<dbReference type="GO" id="GO:0019894">
    <property type="term" value="F:kinesin binding"/>
    <property type="evidence" value="ECO:0007669"/>
    <property type="project" value="InterPro"/>
</dbReference>
<feature type="coiled-coil region" evidence="6">
    <location>
        <begin position="407"/>
        <end position="498"/>
    </location>
</feature>
<feature type="transmembrane region" description="Helical" evidence="8">
    <location>
        <begin position="7"/>
        <end position="29"/>
    </location>
</feature>
<evidence type="ECO:0000256" key="4">
    <source>
        <dbReference type="ARBA" id="ARBA00022989"/>
    </source>
</evidence>
<proteinExistence type="predicted"/>